<dbReference type="InterPro" id="IPR006083">
    <property type="entry name" value="PRK/URK"/>
</dbReference>
<dbReference type="UniPathway" id="UPA00241">
    <property type="reaction ID" value="UER00352"/>
</dbReference>
<evidence type="ECO:0000313" key="2">
    <source>
        <dbReference type="EMBL" id="KRM62295.1"/>
    </source>
</evidence>
<evidence type="ECO:0000259" key="1">
    <source>
        <dbReference type="Pfam" id="PF00485"/>
    </source>
</evidence>
<feature type="domain" description="Phosphoribulokinase/uridine kinase" evidence="1">
    <location>
        <begin position="3"/>
        <end position="180"/>
    </location>
</feature>
<dbReference type="PANTHER" id="PTHR10285">
    <property type="entry name" value="URIDINE KINASE"/>
    <property type="match status" value="1"/>
</dbReference>
<dbReference type="Proteomes" id="UP000051733">
    <property type="component" value="Unassembled WGS sequence"/>
</dbReference>
<dbReference type="GO" id="GO:0005524">
    <property type="term" value="F:ATP binding"/>
    <property type="evidence" value="ECO:0007669"/>
    <property type="project" value="InterPro"/>
</dbReference>
<keyword evidence="2" id="KW-0808">Transferase</keyword>
<reference evidence="2 3" key="1">
    <citation type="journal article" date="2015" name="Genome Announc.">
        <title>Expanding the biotechnology potential of lactobacilli through comparative genomics of 213 strains and associated genera.</title>
        <authorList>
            <person name="Sun Z."/>
            <person name="Harris H.M."/>
            <person name="McCann A."/>
            <person name="Guo C."/>
            <person name="Argimon S."/>
            <person name="Zhang W."/>
            <person name="Yang X."/>
            <person name="Jeffery I.B."/>
            <person name="Cooney J.C."/>
            <person name="Kagawa T.F."/>
            <person name="Liu W."/>
            <person name="Song Y."/>
            <person name="Salvetti E."/>
            <person name="Wrobel A."/>
            <person name="Rasinkangas P."/>
            <person name="Parkhill J."/>
            <person name="Rea M.C."/>
            <person name="O'Sullivan O."/>
            <person name="Ritari J."/>
            <person name="Douillard F.P."/>
            <person name="Paul Ross R."/>
            <person name="Yang R."/>
            <person name="Briner A.E."/>
            <person name="Felis G.E."/>
            <person name="de Vos W.M."/>
            <person name="Barrangou R."/>
            <person name="Klaenhammer T.R."/>
            <person name="Caufield P.W."/>
            <person name="Cui Y."/>
            <person name="Zhang H."/>
            <person name="O'Toole P.W."/>
        </authorList>
    </citation>
    <scope>NUCLEOTIDE SEQUENCE [LARGE SCALE GENOMIC DNA]</scope>
    <source>
        <strain evidence="2 3">DSM 20634</strain>
    </source>
</reference>
<dbReference type="Pfam" id="PF00485">
    <property type="entry name" value="PRK"/>
    <property type="match status" value="1"/>
</dbReference>
<evidence type="ECO:0000313" key="3">
    <source>
        <dbReference type="Proteomes" id="UP000051733"/>
    </source>
</evidence>
<sequence>MAVGKSTFAKRLVRRLQQTLTDKKIELICTDDFLFANQVLRQKALFDRKGFPESYDLKLVDDFIAALATHQSIVLPIYDHRINDVSARLTYINCPDIVVVEGLMAMQAPFYELLDVGVFLEAAADDTYQWYQERCQKAHMNEWQSKNFQQMVATAWAEVDVPNYQQYVAPTKQYADVVLTFDRDHQLIDMYRQQPMKGGHCDAVYN</sequence>
<keyword evidence="3" id="KW-1185">Reference proteome</keyword>
<dbReference type="GO" id="GO:0016301">
    <property type="term" value="F:kinase activity"/>
    <property type="evidence" value="ECO:0007669"/>
    <property type="project" value="UniProtKB-KW"/>
</dbReference>
<dbReference type="Gene3D" id="3.40.50.300">
    <property type="entry name" value="P-loop containing nucleotide triphosphate hydrolases"/>
    <property type="match status" value="1"/>
</dbReference>
<proteinExistence type="predicted"/>
<name>A0A0R2A5G5_9LACO</name>
<dbReference type="STRING" id="1423813.FC26_GL000081"/>
<dbReference type="AlphaFoldDB" id="A0A0R2A5G5"/>
<dbReference type="InterPro" id="IPR027417">
    <property type="entry name" value="P-loop_NTPase"/>
</dbReference>
<protein>
    <submittedName>
        <fullName evidence="2">Pantothenate kinase</fullName>
    </submittedName>
</protein>
<dbReference type="GO" id="GO:0015937">
    <property type="term" value="P:coenzyme A biosynthetic process"/>
    <property type="evidence" value="ECO:0007669"/>
    <property type="project" value="UniProtKB-UniPathway"/>
</dbReference>
<keyword evidence="2" id="KW-0418">Kinase</keyword>
<gene>
    <name evidence="2" type="ORF">FC26_GL000081</name>
</gene>
<dbReference type="PATRIC" id="fig|1423813.3.peg.83"/>
<dbReference type="SUPFAM" id="SSF52540">
    <property type="entry name" value="P-loop containing nucleoside triphosphate hydrolases"/>
    <property type="match status" value="1"/>
</dbReference>
<accession>A0A0R2A5G5</accession>
<dbReference type="EMBL" id="AYYY01000007">
    <property type="protein sequence ID" value="KRM62295.1"/>
    <property type="molecule type" value="Genomic_DNA"/>
</dbReference>
<organism evidence="2 3">
    <name type="scientific">Paucilactobacillus vaccinostercus DSM 20634</name>
    <dbReference type="NCBI Taxonomy" id="1423813"/>
    <lineage>
        <taxon>Bacteria</taxon>
        <taxon>Bacillati</taxon>
        <taxon>Bacillota</taxon>
        <taxon>Bacilli</taxon>
        <taxon>Lactobacillales</taxon>
        <taxon>Lactobacillaceae</taxon>
        <taxon>Paucilactobacillus</taxon>
    </lineage>
</organism>
<comment type="caution">
    <text evidence="2">The sequence shown here is derived from an EMBL/GenBank/DDBJ whole genome shotgun (WGS) entry which is preliminary data.</text>
</comment>